<dbReference type="EMBL" id="CAUEEQ010042403">
    <property type="protein sequence ID" value="CAJ0956716.1"/>
    <property type="molecule type" value="Genomic_DNA"/>
</dbReference>
<dbReference type="InterPro" id="IPR009048">
    <property type="entry name" value="A-macroglobulin_rcpt-bd"/>
</dbReference>
<dbReference type="PANTHER" id="PTHR11412:SF182">
    <property type="entry name" value="ALPHA-2-MACROGLOBULIN-LIKE PROTEIN 1"/>
    <property type="match status" value="1"/>
</dbReference>
<comment type="caution">
    <text evidence="2">The sequence shown here is derived from an EMBL/GenBank/DDBJ whole genome shotgun (WGS) entry which is preliminary data.</text>
</comment>
<evidence type="ECO:0000313" key="2">
    <source>
        <dbReference type="EMBL" id="CAJ0956716.1"/>
    </source>
</evidence>
<protein>
    <recommendedName>
        <fullName evidence="1">Alpha-macroglobulin receptor-binding domain-containing protein</fullName>
    </recommendedName>
</protein>
<dbReference type="SUPFAM" id="SSF49410">
    <property type="entry name" value="Alpha-macroglobulin receptor domain"/>
    <property type="match status" value="1"/>
</dbReference>
<keyword evidence="3" id="KW-1185">Reference proteome</keyword>
<dbReference type="SMART" id="SM01361">
    <property type="entry name" value="A2M_recep"/>
    <property type="match status" value="1"/>
</dbReference>
<dbReference type="PANTHER" id="PTHR11412">
    <property type="entry name" value="MACROGLOBULIN / COMPLEMENT"/>
    <property type="match status" value="1"/>
</dbReference>
<organism evidence="2 3">
    <name type="scientific">Ranitomeya imitator</name>
    <name type="common">mimic poison frog</name>
    <dbReference type="NCBI Taxonomy" id="111125"/>
    <lineage>
        <taxon>Eukaryota</taxon>
        <taxon>Metazoa</taxon>
        <taxon>Chordata</taxon>
        <taxon>Craniata</taxon>
        <taxon>Vertebrata</taxon>
        <taxon>Euteleostomi</taxon>
        <taxon>Amphibia</taxon>
        <taxon>Batrachia</taxon>
        <taxon>Anura</taxon>
        <taxon>Neobatrachia</taxon>
        <taxon>Hyloidea</taxon>
        <taxon>Dendrobatidae</taxon>
        <taxon>Dendrobatinae</taxon>
        <taxon>Ranitomeya</taxon>
    </lineage>
</organism>
<dbReference type="Proteomes" id="UP001176940">
    <property type="component" value="Unassembled WGS sequence"/>
</dbReference>
<proteinExistence type="predicted"/>
<evidence type="ECO:0000313" key="3">
    <source>
        <dbReference type="Proteomes" id="UP001176940"/>
    </source>
</evidence>
<dbReference type="InterPro" id="IPR008930">
    <property type="entry name" value="Terpenoid_cyclase/PrenylTrfase"/>
</dbReference>
<name>A0ABN9M4W3_9NEOB</name>
<dbReference type="SUPFAM" id="SSF48239">
    <property type="entry name" value="Terpenoid cyclases/Protein prenyltransferases"/>
    <property type="match status" value="1"/>
</dbReference>
<sequence>MVKQQNPWGGFASSQDTTIALQAMAKYAKAIYRKKGDSTITIRSKSGFAQAVHVDKDNSLTVQKVDLPEIPGEYSVSATGEGFVYLQSHLHFNALPEESEKGYFSFNVSTEPSHWTHASKKEFNIHVDVGYLGKRKNTNMALIIVTMVSGYVPDRESVNKLKKHPLVERTEILHENVTIYLKKISHETVSLEFSVEQEALVENLQPATAFVLDYYDPGM</sequence>
<dbReference type="InterPro" id="IPR036595">
    <property type="entry name" value="A-macroglobulin_rcpt-bd_sf"/>
</dbReference>
<dbReference type="InterPro" id="IPR011626">
    <property type="entry name" value="Alpha-macroglobulin_TED"/>
</dbReference>
<dbReference type="Gene3D" id="1.50.10.20">
    <property type="match status" value="1"/>
</dbReference>
<dbReference type="Gene3D" id="2.60.40.690">
    <property type="entry name" value="Alpha-macroglobulin, receptor-binding domain"/>
    <property type="match status" value="1"/>
</dbReference>
<feature type="domain" description="Alpha-macroglobulin receptor-binding" evidence="1">
    <location>
        <begin position="138"/>
        <end position="218"/>
    </location>
</feature>
<gene>
    <name evidence="2" type="ORF">RIMI_LOCUS15640135</name>
</gene>
<dbReference type="Pfam" id="PF07678">
    <property type="entry name" value="TED_complement"/>
    <property type="match status" value="1"/>
</dbReference>
<accession>A0ABN9M4W3</accession>
<dbReference type="InterPro" id="IPR050473">
    <property type="entry name" value="A2M/Complement_sys"/>
</dbReference>
<reference evidence="2" key="1">
    <citation type="submission" date="2023-07" db="EMBL/GenBank/DDBJ databases">
        <authorList>
            <person name="Stuckert A."/>
        </authorList>
    </citation>
    <scope>NUCLEOTIDE SEQUENCE</scope>
</reference>
<evidence type="ECO:0000259" key="1">
    <source>
        <dbReference type="SMART" id="SM01361"/>
    </source>
</evidence>
<dbReference type="Pfam" id="PF07677">
    <property type="entry name" value="A2M_recep"/>
    <property type="match status" value="1"/>
</dbReference>